<evidence type="ECO:0000313" key="3">
    <source>
        <dbReference type="Proteomes" id="UP001437386"/>
    </source>
</evidence>
<reference evidence="2 3" key="1">
    <citation type="submission" date="2024-04" db="EMBL/GenBank/DDBJ databases">
        <authorList>
            <person name="Wojcicki M."/>
            <person name="Srednicka P."/>
            <person name="Shymialevich D."/>
            <person name="Sokolowska B."/>
        </authorList>
    </citation>
    <scope>NUCLEOTIDE SEQUENCE [LARGE SCALE GENOMIC DNA]</scope>
</reference>
<dbReference type="EMBL" id="PP579741">
    <property type="protein sequence ID" value="XAG95886.1"/>
    <property type="molecule type" value="Genomic_DNA"/>
</dbReference>
<dbReference type="SUPFAM" id="SSF47781">
    <property type="entry name" value="RuvA domain 2-like"/>
    <property type="match status" value="1"/>
</dbReference>
<dbReference type="Pfam" id="PF00533">
    <property type="entry name" value="BRCT"/>
    <property type="match status" value="1"/>
</dbReference>
<dbReference type="CDD" id="cd17748">
    <property type="entry name" value="BRCT_DNA_ligase_like"/>
    <property type="match status" value="1"/>
</dbReference>
<accession>A0AAX4Q4Z9</accession>
<dbReference type="PROSITE" id="PS50172">
    <property type="entry name" value="BRCT"/>
    <property type="match status" value="1"/>
</dbReference>
<evidence type="ECO:0000313" key="2">
    <source>
        <dbReference type="EMBL" id="XAG95886.1"/>
    </source>
</evidence>
<dbReference type="InterPro" id="IPR001357">
    <property type="entry name" value="BRCT_dom"/>
</dbReference>
<dbReference type="InterPro" id="IPR010994">
    <property type="entry name" value="RuvA_2-like"/>
</dbReference>
<feature type="domain" description="BRCT" evidence="1">
    <location>
        <begin position="175"/>
        <end position="251"/>
    </location>
</feature>
<dbReference type="SUPFAM" id="SSF52113">
    <property type="entry name" value="BRCT domain"/>
    <property type="match status" value="1"/>
</dbReference>
<dbReference type="InterPro" id="IPR036420">
    <property type="entry name" value="BRCT_dom_sf"/>
</dbReference>
<organism evidence="2 3">
    <name type="scientific">Enterobacter phage KKP_3711</name>
    <dbReference type="NCBI Taxonomy" id="3109398"/>
    <lineage>
        <taxon>Viruses</taxon>
        <taxon>Duplodnaviria</taxon>
        <taxon>Heunggongvirae</taxon>
        <taxon>Uroviricota</taxon>
        <taxon>Caudoviricetes</taxon>
        <taxon>Demerecviridae</taxon>
        <taxon>Markadamsvirinae</taxon>
    </lineage>
</organism>
<keyword evidence="3" id="KW-1185">Reference proteome</keyword>
<sequence>MKIEMPTSCPSCGGKLELVNAQLFCRNSESCPAQSSKLLENFCKKMKLKGFGPATIEKLGLVRISELFYVTLDDLHEAVGVKTGDKLAKELEEKLHGEMEFGQFLGSLGIPLIGEVAARKLAVNFNNLEDVKADGKAGENLKSWKDSLVGKDIMEVPWKFGKTSTNVTAPISQSNGIIICITGSLKDFKNRTDASSHLESLGFTVKKSVTKDVKYLICEDESKRSSSSYLKALEYDIPVISINELIENTKG</sequence>
<evidence type="ECO:0000259" key="1">
    <source>
        <dbReference type="PROSITE" id="PS50172"/>
    </source>
</evidence>
<protein>
    <recommendedName>
        <fullName evidence="1">BRCT domain-containing protein</fullName>
    </recommendedName>
</protein>
<name>A0AAX4Q4Z9_9CAUD</name>
<gene>
    <name evidence="2" type="ORF">U7154_000119</name>
</gene>
<proteinExistence type="predicted"/>
<dbReference type="Proteomes" id="UP001437386">
    <property type="component" value="Segment"/>
</dbReference>
<dbReference type="Gene3D" id="3.40.50.10190">
    <property type="entry name" value="BRCT domain"/>
    <property type="match status" value="1"/>
</dbReference>